<evidence type="ECO:0000313" key="15">
    <source>
        <dbReference type="Proteomes" id="UP001515100"/>
    </source>
</evidence>
<dbReference type="InterPro" id="IPR050351">
    <property type="entry name" value="BphY/WalK/GraS-like"/>
</dbReference>
<keyword evidence="9" id="KW-0902">Two-component regulatory system</keyword>
<dbReference type="InterPro" id="IPR004358">
    <property type="entry name" value="Sig_transdc_His_kin-like_C"/>
</dbReference>
<reference evidence="14" key="1">
    <citation type="submission" date="2019-09" db="EMBL/GenBank/DDBJ databases">
        <authorList>
            <person name="Li J."/>
        </authorList>
    </citation>
    <scope>NUCLEOTIDE SEQUENCE [LARGE SCALE GENOMIC DNA]</scope>
    <source>
        <strain evidence="14">NRBC 14897</strain>
    </source>
</reference>
<dbReference type="GO" id="GO:0030295">
    <property type="term" value="F:protein kinase activator activity"/>
    <property type="evidence" value="ECO:0007669"/>
    <property type="project" value="TreeGrafter"/>
</dbReference>
<dbReference type="SMART" id="SM00388">
    <property type="entry name" value="HisKA"/>
    <property type="match status" value="1"/>
</dbReference>
<feature type="coiled-coil region" evidence="11">
    <location>
        <begin position="186"/>
        <end position="216"/>
    </location>
</feature>
<evidence type="ECO:0000256" key="12">
    <source>
        <dbReference type="SAM" id="MobiDB-lite"/>
    </source>
</evidence>
<evidence type="ECO:0000256" key="10">
    <source>
        <dbReference type="ARBA" id="ARBA00039401"/>
    </source>
</evidence>
<keyword evidence="7 14" id="KW-0418">Kinase</keyword>
<feature type="domain" description="Histidine kinase" evidence="13">
    <location>
        <begin position="223"/>
        <end position="432"/>
    </location>
</feature>
<gene>
    <name evidence="14" type="ORF">ESP62_001190</name>
</gene>
<dbReference type="SUPFAM" id="SSF55874">
    <property type="entry name" value="ATPase domain of HSP90 chaperone/DNA topoisomerase II/histidine kinase"/>
    <property type="match status" value="1"/>
</dbReference>
<dbReference type="GO" id="GO:0000156">
    <property type="term" value="F:phosphorelay response regulator activity"/>
    <property type="evidence" value="ECO:0007669"/>
    <property type="project" value="TreeGrafter"/>
</dbReference>
<comment type="subcellular location">
    <subcellularLocation>
        <location evidence="2">Cell membrane</location>
    </subcellularLocation>
</comment>
<dbReference type="Proteomes" id="UP001515100">
    <property type="component" value="Unassembled WGS sequence"/>
</dbReference>
<dbReference type="GO" id="GO:0005886">
    <property type="term" value="C:plasma membrane"/>
    <property type="evidence" value="ECO:0007669"/>
    <property type="project" value="UniProtKB-SubCell"/>
</dbReference>
<dbReference type="Pfam" id="PF01590">
    <property type="entry name" value="GAF"/>
    <property type="match status" value="1"/>
</dbReference>
<dbReference type="InterPro" id="IPR005467">
    <property type="entry name" value="His_kinase_dom"/>
</dbReference>
<keyword evidence="5" id="KW-0808">Transferase</keyword>
<evidence type="ECO:0000256" key="4">
    <source>
        <dbReference type="ARBA" id="ARBA00022553"/>
    </source>
</evidence>
<dbReference type="Pfam" id="PF02518">
    <property type="entry name" value="HATPase_c"/>
    <property type="match status" value="1"/>
</dbReference>
<dbReference type="CDD" id="cd00082">
    <property type="entry name" value="HisKA"/>
    <property type="match status" value="1"/>
</dbReference>
<evidence type="ECO:0000256" key="7">
    <source>
        <dbReference type="ARBA" id="ARBA00022777"/>
    </source>
</evidence>
<evidence type="ECO:0000256" key="9">
    <source>
        <dbReference type="ARBA" id="ARBA00023012"/>
    </source>
</evidence>
<name>A0A641AQR7_9ACTN</name>
<keyword evidence="4" id="KW-0597">Phosphoprotein</keyword>
<dbReference type="SMART" id="SM00387">
    <property type="entry name" value="HATPase_c"/>
    <property type="match status" value="1"/>
</dbReference>
<keyword evidence="15" id="KW-1185">Reference proteome</keyword>
<dbReference type="InterPro" id="IPR003594">
    <property type="entry name" value="HATPase_dom"/>
</dbReference>
<dbReference type="EMBL" id="SDPP02000001">
    <property type="protein sequence ID" value="KAA1379857.1"/>
    <property type="molecule type" value="Genomic_DNA"/>
</dbReference>
<dbReference type="InterPro" id="IPR003018">
    <property type="entry name" value="GAF"/>
</dbReference>
<comment type="caution">
    <text evidence="14">The sequence shown here is derived from an EMBL/GenBank/DDBJ whole genome shotgun (WGS) entry which is preliminary data.</text>
</comment>
<dbReference type="GO" id="GO:0000155">
    <property type="term" value="F:phosphorelay sensor kinase activity"/>
    <property type="evidence" value="ECO:0007669"/>
    <property type="project" value="InterPro"/>
</dbReference>
<dbReference type="Gene3D" id="1.10.287.130">
    <property type="match status" value="1"/>
</dbReference>
<dbReference type="PRINTS" id="PR00344">
    <property type="entry name" value="BCTRLSENSOR"/>
</dbReference>
<dbReference type="InterPro" id="IPR036890">
    <property type="entry name" value="HATPase_C_sf"/>
</dbReference>
<dbReference type="GO" id="GO:0007234">
    <property type="term" value="P:osmosensory signaling via phosphorelay pathway"/>
    <property type="evidence" value="ECO:0007669"/>
    <property type="project" value="TreeGrafter"/>
</dbReference>
<feature type="region of interest" description="Disordered" evidence="12">
    <location>
        <begin position="1"/>
        <end position="29"/>
    </location>
</feature>
<evidence type="ECO:0000256" key="3">
    <source>
        <dbReference type="ARBA" id="ARBA00012438"/>
    </source>
</evidence>
<feature type="compositionally biased region" description="Low complexity" evidence="12">
    <location>
        <begin position="1"/>
        <end position="17"/>
    </location>
</feature>
<evidence type="ECO:0000256" key="11">
    <source>
        <dbReference type="SAM" id="Coils"/>
    </source>
</evidence>
<evidence type="ECO:0000256" key="2">
    <source>
        <dbReference type="ARBA" id="ARBA00004236"/>
    </source>
</evidence>
<keyword evidence="8" id="KW-0067">ATP-binding</keyword>
<evidence type="ECO:0000259" key="13">
    <source>
        <dbReference type="PROSITE" id="PS50109"/>
    </source>
</evidence>
<evidence type="ECO:0000256" key="8">
    <source>
        <dbReference type="ARBA" id="ARBA00022840"/>
    </source>
</evidence>
<evidence type="ECO:0000256" key="1">
    <source>
        <dbReference type="ARBA" id="ARBA00000085"/>
    </source>
</evidence>
<dbReference type="InterPro" id="IPR029016">
    <property type="entry name" value="GAF-like_dom_sf"/>
</dbReference>
<dbReference type="Gene3D" id="3.30.450.40">
    <property type="match status" value="1"/>
</dbReference>
<dbReference type="PANTHER" id="PTHR42878:SF7">
    <property type="entry name" value="SENSOR HISTIDINE KINASE GLRK"/>
    <property type="match status" value="1"/>
</dbReference>
<dbReference type="SUPFAM" id="SSF47384">
    <property type="entry name" value="Homodimeric domain of signal transducing histidine kinase"/>
    <property type="match status" value="1"/>
</dbReference>
<organism evidence="14 15">
    <name type="scientific">Aeromicrobium fastidiosum</name>
    <dbReference type="NCBI Taxonomy" id="52699"/>
    <lineage>
        <taxon>Bacteria</taxon>
        <taxon>Bacillati</taxon>
        <taxon>Actinomycetota</taxon>
        <taxon>Actinomycetes</taxon>
        <taxon>Propionibacteriales</taxon>
        <taxon>Nocardioidaceae</taxon>
        <taxon>Aeromicrobium</taxon>
    </lineage>
</organism>
<dbReference type="GO" id="GO:0005524">
    <property type="term" value="F:ATP binding"/>
    <property type="evidence" value="ECO:0007669"/>
    <property type="project" value="UniProtKB-KW"/>
</dbReference>
<dbReference type="PANTHER" id="PTHR42878">
    <property type="entry name" value="TWO-COMPONENT HISTIDINE KINASE"/>
    <property type="match status" value="1"/>
</dbReference>
<dbReference type="InterPro" id="IPR003661">
    <property type="entry name" value="HisK_dim/P_dom"/>
</dbReference>
<keyword evidence="6" id="KW-0547">Nucleotide-binding</keyword>
<dbReference type="EC" id="2.7.13.3" evidence="3"/>
<dbReference type="AlphaFoldDB" id="A0A641AQR7"/>
<comment type="catalytic activity">
    <reaction evidence="1">
        <text>ATP + protein L-histidine = ADP + protein N-phospho-L-histidine.</text>
        <dbReference type="EC" id="2.7.13.3"/>
    </reaction>
</comment>
<accession>A0A641AQR7</accession>
<dbReference type="SUPFAM" id="SSF55781">
    <property type="entry name" value="GAF domain-like"/>
    <property type="match status" value="1"/>
</dbReference>
<evidence type="ECO:0000313" key="14">
    <source>
        <dbReference type="EMBL" id="KAA1379857.1"/>
    </source>
</evidence>
<sequence>MRWASASATDAMPAAGSRETVGPKSQRGDRMVQDVVESAVVDHELERYRALERSSGRDLQSLVDLIAQICDVPHAVINMIGSTDQHQIVATGFEPSICAREDSMCAIVMDEPRAIVVADASVDPRFRHNPFVTGEIGTVRFYASAPIVTPDGVPIGRLCVFDVVPRTLSDLQKQALGVMASQVMDLLELRFRSQELEDSLRELTQARDDLRRSNEHLTLFAGQVSHDLRTPLTAILVNAELLATEPVVASDADVAQMVGAVEQAGHRMDSMIQRMLSFAQQGGRLRSADVDLRYVLDLALKDVAPLSQRSDAQITVGELPLVIGDADLLYSVLLNLMTNAIKFARPDRRPKVTVSAEQRERHWRIRVDDNGIGVPEDRRESMFDLFTRDDHDRAGHGIGLATARQIVEAHGGTIAMEGNVAGGTSVWFDLPL</sequence>
<keyword evidence="11" id="KW-0175">Coiled coil</keyword>
<evidence type="ECO:0000256" key="6">
    <source>
        <dbReference type="ARBA" id="ARBA00022741"/>
    </source>
</evidence>
<evidence type="ECO:0000256" key="5">
    <source>
        <dbReference type="ARBA" id="ARBA00022679"/>
    </source>
</evidence>
<dbReference type="Pfam" id="PF00512">
    <property type="entry name" value="HisKA"/>
    <property type="match status" value="1"/>
</dbReference>
<protein>
    <recommendedName>
        <fullName evidence="10">Sensor-like histidine kinase SenX3</fullName>
        <ecNumber evidence="3">2.7.13.3</ecNumber>
    </recommendedName>
</protein>
<dbReference type="SMART" id="SM00065">
    <property type="entry name" value="GAF"/>
    <property type="match status" value="1"/>
</dbReference>
<dbReference type="Gene3D" id="3.30.565.10">
    <property type="entry name" value="Histidine kinase-like ATPase, C-terminal domain"/>
    <property type="match status" value="1"/>
</dbReference>
<dbReference type="PROSITE" id="PS50109">
    <property type="entry name" value="HIS_KIN"/>
    <property type="match status" value="1"/>
</dbReference>
<dbReference type="InterPro" id="IPR036097">
    <property type="entry name" value="HisK_dim/P_sf"/>
</dbReference>
<proteinExistence type="predicted"/>
<dbReference type="OrthoDB" id="9808408at2"/>